<evidence type="ECO:0000313" key="3">
    <source>
        <dbReference type="Proteomes" id="UP000256645"/>
    </source>
</evidence>
<dbReference type="EMBL" id="PDLM01000013">
    <property type="protein sequence ID" value="RDW63744.1"/>
    <property type="molecule type" value="Genomic_DNA"/>
</dbReference>
<feature type="domain" description="Heterokaryon incompatibility" evidence="1">
    <location>
        <begin position="201"/>
        <end position="342"/>
    </location>
</feature>
<organism evidence="2 3">
    <name type="scientific">Coleophoma cylindrospora</name>
    <dbReference type="NCBI Taxonomy" id="1849047"/>
    <lineage>
        <taxon>Eukaryota</taxon>
        <taxon>Fungi</taxon>
        <taxon>Dikarya</taxon>
        <taxon>Ascomycota</taxon>
        <taxon>Pezizomycotina</taxon>
        <taxon>Leotiomycetes</taxon>
        <taxon>Helotiales</taxon>
        <taxon>Dermateaceae</taxon>
        <taxon>Coleophoma</taxon>
    </lineage>
</organism>
<dbReference type="PANTHER" id="PTHR33112:SF1">
    <property type="entry name" value="HETEROKARYON INCOMPATIBILITY DOMAIN-CONTAINING PROTEIN"/>
    <property type="match status" value="1"/>
</dbReference>
<evidence type="ECO:0000259" key="1">
    <source>
        <dbReference type="Pfam" id="PF06985"/>
    </source>
</evidence>
<dbReference type="Pfam" id="PF06985">
    <property type="entry name" value="HET"/>
    <property type="match status" value="1"/>
</dbReference>
<sequence length="701" mass="79643">MEDPAVRLVQPRAWIPLGDSQKALPLAQTICDSCMDLNSRLQSRHEPSRTQRPVTLKGVDKIQFQDGCVLCDFFAEMFTRFFPTLELQLSETGLVAWPNYENGLFEIKFCIPDIPSKTAKCVFGNPKSSIAMFGTDQRQNSYTMTKDTTDFEKVRHWLSQCDGEHVGRCNKDENGNFTIPHFKVIDCDEMSIVSTPSSTPYVTLSYVWGSSSIGTFPSHISRTVTDAITVTRALGYRYLWVDQYCIPQNDEAKKKEQLELMGLIYQKSVLTIIAAGGNSAESGLPGVGSTPRAKMPWVAIQSTLESASQTPRIHTFAPALESFGLAEMEGSRWNTRAWTFQETILSRRRLIFTPAQVLFKCGVSSTQECIRETEGADLAWEGFDLPLVKDVSRRKEVSQIQYFENIVSDYVRRHLTFETDAYNAFLGMLEWFKSLPDPINNLYAIPMLSEGSDIDPNHVLSLGLCWRWYRHSFVAVRQQSHILRRKCFPSWSWIGWNNPDSNMIQWSHLPDLTALPFGRIFHCDAKFHVALSDDKILPWSTVSKDILKTYHDPTNIKYILIQATTFEAKISFSAGNYDSTKMGQDISYHYCNVHGFSADRHSIGLLLRTVEVLYYRESNTEPPSSVNLTFVVMNYVVERGSVIRVTMNAMVIGKLPNTEFYEKIGMLQLTSSFGDYHWQGGEGIYARLGPDITRNVQVRLV</sequence>
<accession>A0A3D8QQI3</accession>
<dbReference type="STRING" id="1849047.A0A3D8QQI3"/>
<comment type="caution">
    <text evidence="2">The sequence shown here is derived from an EMBL/GenBank/DDBJ whole genome shotgun (WGS) entry which is preliminary data.</text>
</comment>
<gene>
    <name evidence="2" type="ORF">BP6252_11289</name>
</gene>
<protein>
    <recommendedName>
        <fullName evidence="1">Heterokaryon incompatibility domain-containing protein</fullName>
    </recommendedName>
</protein>
<evidence type="ECO:0000313" key="2">
    <source>
        <dbReference type="EMBL" id="RDW63744.1"/>
    </source>
</evidence>
<dbReference type="AlphaFoldDB" id="A0A3D8QQI3"/>
<dbReference type="Proteomes" id="UP000256645">
    <property type="component" value="Unassembled WGS sequence"/>
</dbReference>
<dbReference type="PANTHER" id="PTHR33112">
    <property type="entry name" value="DOMAIN PROTEIN, PUTATIVE-RELATED"/>
    <property type="match status" value="1"/>
</dbReference>
<reference evidence="2 3" key="1">
    <citation type="journal article" date="2018" name="IMA Fungus">
        <title>IMA Genome-F 9: Draft genome sequence of Annulohypoxylon stygium, Aspergillus mulundensis, Berkeleyomyces basicola (syn. Thielaviopsis basicola), Ceratocystis smalleyi, two Cercospora beticola strains, Coleophoma cylindrospora, Fusarium fracticaudum, Phialophora cf. hyalina, and Morchella septimelata.</title>
        <authorList>
            <person name="Wingfield B.D."/>
            <person name="Bills G.F."/>
            <person name="Dong Y."/>
            <person name="Huang W."/>
            <person name="Nel W.J."/>
            <person name="Swalarsk-Parry B.S."/>
            <person name="Vaghefi N."/>
            <person name="Wilken P.M."/>
            <person name="An Z."/>
            <person name="de Beer Z.W."/>
            <person name="De Vos L."/>
            <person name="Chen L."/>
            <person name="Duong T.A."/>
            <person name="Gao Y."/>
            <person name="Hammerbacher A."/>
            <person name="Kikkert J.R."/>
            <person name="Li Y."/>
            <person name="Li H."/>
            <person name="Li K."/>
            <person name="Li Q."/>
            <person name="Liu X."/>
            <person name="Ma X."/>
            <person name="Naidoo K."/>
            <person name="Pethybridge S.J."/>
            <person name="Sun J."/>
            <person name="Steenkamp E.T."/>
            <person name="van der Nest M.A."/>
            <person name="van Wyk S."/>
            <person name="Wingfield M.J."/>
            <person name="Xiong C."/>
            <person name="Yue Q."/>
            <person name="Zhang X."/>
        </authorList>
    </citation>
    <scope>NUCLEOTIDE SEQUENCE [LARGE SCALE GENOMIC DNA]</scope>
    <source>
        <strain evidence="2 3">BP6252</strain>
    </source>
</reference>
<proteinExistence type="predicted"/>
<name>A0A3D8QQI3_9HELO</name>
<keyword evidence="3" id="KW-1185">Reference proteome</keyword>
<dbReference type="InterPro" id="IPR010730">
    <property type="entry name" value="HET"/>
</dbReference>
<dbReference type="OrthoDB" id="5428863at2759"/>